<dbReference type="GO" id="GO:0045900">
    <property type="term" value="P:negative regulation of translational elongation"/>
    <property type="evidence" value="ECO:0007669"/>
    <property type="project" value="TreeGrafter"/>
</dbReference>
<keyword evidence="2 3" id="KW-0810">Translation regulation</keyword>
<evidence type="ECO:0000313" key="6">
    <source>
        <dbReference type="Proteomes" id="UP000183639"/>
    </source>
</evidence>
<evidence type="ECO:0000259" key="4">
    <source>
        <dbReference type="Pfam" id="PF16321"/>
    </source>
</evidence>
<dbReference type="InterPro" id="IPR038416">
    <property type="entry name" value="Ribosom_S30AE_C_sf"/>
</dbReference>
<dbReference type="GO" id="GO:0043024">
    <property type="term" value="F:ribosomal small subunit binding"/>
    <property type="evidence" value="ECO:0007669"/>
    <property type="project" value="TreeGrafter"/>
</dbReference>
<dbReference type="PANTHER" id="PTHR33231:SF1">
    <property type="entry name" value="30S RIBOSOMAL PROTEIN"/>
    <property type="match status" value="1"/>
</dbReference>
<dbReference type="Gene3D" id="3.30.160.100">
    <property type="entry name" value="Ribosome hibernation promotion factor-like"/>
    <property type="match status" value="1"/>
</dbReference>
<gene>
    <name evidence="3" type="primary">hpf</name>
    <name evidence="5" type="ORF">SAMN04487861_10483</name>
</gene>
<comment type="function">
    <text evidence="3">Required for dimerization of active 70S ribosomes into 100S ribosomes in stationary phase; 100S ribosomes are translationally inactive and sometimes present during exponential growth.</text>
</comment>
<dbReference type="Pfam" id="PF16321">
    <property type="entry name" value="Ribosom_S30AE_C"/>
    <property type="match status" value="1"/>
</dbReference>
<dbReference type="InterPro" id="IPR036567">
    <property type="entry name" value="RHF-like"/>
</dbReference>
<accession>A0A1I3CR11</accession>
<reference evidence="5 6" key="1">
    <citation type="submission" date="2016-10" db="EMBL/GenBank/DDBJ databases">
        <authorList>
            <person name="de Groot N.N."/>
        </authorList>
    </citation>
    <scope>NUCLEOTIDE SEQUENCE [LARGE SCALE GENOMIC DNA]</scope>
    <source>
        <strain evidence="5 6">Z108</strain>
    </source>
</reference>
<dbReference type="Pfam" id="PF02482">
    <property type="entry name" value="Ribosomal_S30AE"/>
    <property type="match status" value="1"/>
</dbReference>
<keyword evidence="1 3" id="KW-0963">Cytoplasm</keyword>
<evidence type="ECO:0000256" key="3">
    <source>
        <dbReference type="HAMAP-Rule" id="MF_00839"/>
    </source>
</evidence>
<comment type="subcellular location">
    <subcellularLocation>
        <location evidence="3">Cytoplasm</location>
    </subcellularLocation>
</comment>
<dbReference type="PANTHER" id="PTHR33231">
    <property type="entry name" value="30S RIBOSOMAL PROTEIN"/>
    <property type="match status" value="1"/>
</dbReference>
<dbReference type="InterPro" id="IPR050574">
    <property type="entry name" value="HPF/YfiA_ribosome-assoc"/>
</dbReference>
<dbReference type="SUPFAM" id="SSF69754">
    <property type="entry name" value="Ribosome binding protein Y (YfiA homologue)"/>
    <property type="match status" value="1"/>
</dbReference>
<dbReference type="InterPro" id="IPR032528">
    <property type="entry name" value="Ribosom_S30AE_C"/>
</dbReference>
<dbReference type="Proteomes" id="UP000183639">
    <property type="component" value="Unassembled WGS sequence"/>
</dbReference>
<dbReference type="InterPro" id="IPR034694">
    <property type="entry name" value="HPF_long/plastid"/>
</dbReference>
<evidence type="ECO:0000313" key="5">
    <source>
        <dbReference type="EMBL" id="SFH76962.1"/>
    </source>
</evidence>
<proteinExistence type="inferred from homology"/>
<dbReference type="AlphaFoldDB" id="A0A1I3CR11"/>
<comment type="subunit">
    <text evidence="3">Interacts with 100S ribosomes.</text>
</comment>
<sequence>MLANTKGINLPGGRIIRKEPWHLPWSIIRKGMCRMATFTVRGKNIEITPSLREYVEKRVGKVTKYFDNVGEISVLLTVSKGRHIVEVTVPVQGGILLRGEEATMDMYTSIDLVVEKLERQIHKQKTKLARRFRGGGFKAEALNVPAVPEKQDETDEEYKVVKTKRFIVKPMDTQEAIMQMNLLNHNFFVFRDSETEEVNVVYKRTDGNYGLIESGN</sequence>
<evidence type="ECO:0000256" key="1">
    <source>
        <dbReference type="ARBA" id="ARBA00022490"/>
    </source>
</evidence>
<name>A0A1I3CR11_SELRU</name>
<dbReference type="NCBIfam" id="TIGR00741">
    <property type="entry name" value="yfiA"/>
    <property type="match status" value="1"/>
</dbReference>
<evidence type="ECO:0000256" key="2">
    <source>
        <dbReference type="ARBA" id="ARBA00022845"/>
    </source>
</evidence>
<dbReference type="InterPro" id="IPR003489">
    <property type="entry name" value="RHF/RaiA"/>
</dbReference>
<organism evidence="5 6">
    <name type="scientific">Selenomonas ruminantium</name>
    <dbReference type="NCBI Taxonomy" id="971"/>
    <lineage>
        <taxon>Bacteria</taxon>
        <taxon>Bacillati</taxon>
        <taxon>Bacillota</taxon>
        <taxon>Negativicutes</taxon>
        <taxon>Selenomonadales</taxon>
        <taxon>Selenomonadaceae</taxon>
        <taxon>Selenomonas</taxon>
    </lineage>
</organism>
<protein>
    <recommendedName>
        <fullName evidence="3">Ribosome hibernation promoting factor</fullName>
        <shortName evidence="3">HPF</shortName>
    </recommendedName>
</protein>
<dbReference type="FunFam" id="3.30.505.50:FF:000001">
    <property type="entry name" value="Ribosome hibernation promoting factor"/>
    <property type="match status" value="1"/>
</dbReference>
<dbReference type="EMBL" id="FOQK01000004">
    <property type="protein sequence ID" value="SFH76962.1"/>
    <property type="molecule type" value="Genomic_DNA"/>
</dbReference>
<dbReference type="HAMAP" id="MF_00839">
    <property type="entry name" value="HPF"/>
    <property type="match status" value="1"/>
</dbReference>
<dbReference type="GO" id="GO:0022627">
    <property type="term" value="C:cytosolic small ribosomal subunit"/>
    <property type="evidence" value="ECO:0007669"/>
    <property type="project" value="TreeGrafter"/>
</dbReference>
<feature type="domain" description="Sigma 54 modulation/S30EA ribosomal protein C-terminal" evidence="4">
    <location>
        <begin position="156"/>
        <end position="211"/>
    </location>
</feature>
<comment type="similarity">
    <text evidence="3">Belongs to the HPF/YfiA ribosome-associated protein family. Long HPF subfamily.</text>
</comment>
<dbReference type="CDD" id="cd00552">
    <property type="entry name" value="RaiA"/>
    <property type="match status" value="1"/>
</dbReference>
<dbReference type="Gene3D" id="3.30.505.50">
    <property type="entry name" value="Sigma 54 modulation/S30EA ribosomal protein, C-terminal domain"/>
    <property type="match status" value="1"/>
</dbReference>